<dbReference type="PANTHER" id="PTHR43432">
    <property type="entry name" value="SLR0285 PROTEIN"/>
    <property type="match status" value="1"/>
</dbReference>
<keyword evidence="6" id="KW-0456">Lyase</keyword>
<evidence type="ECO:0000256" key="3">
    <source>
        <dbReference type="ARBA" id="ARBA00023014"/>
    </source>
</evidence>
<dbReference type="GO" id="GO:0051536">
    <property type="term" value="F:iron-sulfur cluster binding"/>
    <property type="evidence" value="ECO:0007669"/>
    <property type="project" value="UniProtKB-KW"/>
</dbReference>
<dbReference type="EMBL" id="FNJR01000005">
    <property type="protein sequence ID" value="SDP56845.1"/>
    <property type="molecule type" value="Genomic_DNA"/>
</dbReference>
<dbReference type="InterPro" id="IPR058240">
    <property type="entry name" value="rSAM_sf"/>
</dbReference>
<keyword evidence="2" id="KW-0408">Iron</keyword>
<dbReference type="InterPro" id="IPR006638">
    <property type="entry name" value="Elp3/MiaA/NifB-like_rSAM"/>
</dbReference>
<dbReference type="CDD" id="cd01335">
    <property type="entry name" value="Radical_SAM"/>
    <property type="match status" value="1"/>
</dbReference>
<evidence type="ECO:0000256" key="4">
    <source>
        <dbReference type="SAM" id="MobiDB-lite"/>
    </source>
</evidence>
<keyword evidence="3" id="KW-0411">Iron-sulfur</keyword>
<name>A0A1H0TST5_9ACTN</name>
<dbReference type="PROSITE" id="PS51918">
    <property type="entry name" value="RADICAL_SAM"/>
    <property type="match status" value="1"/>
</dbReference>
<evidence type="ECO:0000259" key="5">
    <source>
        <dbReference type="PROSITE" id="PS51918"/>
    </source>
</evidence>
<organism evidence="6 7">
    <name type="scientific">Actinopolyspora xinjiangensis</name>
    <dbReference type="NCBI Taxonomy" id="405564"/>
    <lineage>
        <taxon>Bacteria</taxon>
        <taxon>Bacillati</taxon>
        <taxon>Actinomycetota</taxon>
        <taxon>Actinomycetes</taxon>
        <taxon>Actinopolysporales</taxon>
        <taxon>Actinopolysporaceae</taxon>
        <taxon>Actinopolyspora</taxon>
    </lineage>
</organism>
<dbReference type="STRING" id="405564.SAMN04487905_105251"/>
<evidence type="ECO:0000313" key="6">
    <source>
        <dbReference type="EMBL" id="SDP56845.1"/>
    </source>
</evidence>
<dbReference type="InterPro" id="IPR007197">
    <property type="entry name" value="rSAM"/>
</dbReference>
<dbReference type="NCBIfam" id="NF038135">
    <property type="entry name" value="rSAM_Rv2578c"/>
    <property type="match status" value="1"/>
</dbReference>
<evidence type="ECO:0000256" key="2">
    <source>
        <dbReference type="ARBA" id="ARBA00023004"/>
    </source>
</evidence>
<dbReference type="AlphaFoldDB" id="A0A1H0TST5"/>
<accession>A0A1H0TST5</accession>
<dbReference type="SMART" id="SM00729">
    <property type="entry name" value="Elp3"/>
    <property type="match status" value="1"/>
</dbReference>
<evidence type="ECO:0000313" key="7">
    <source>
        <dbReference type="Proteomes" id="UP000199497"/>
    </source>
</evidence>
<protein>
    <submittedName>
        <fullName evidence="6">DNA repair photolyase</fullName>
    </submittedName>
</protein>
<evidence type="ECO:0000256" key="1">
    <source>
        <dbReference type="ARBA" id="ARBA00022723"/>
    </source>
</evidence>
<dbReference type="SFLD" id="SFLDG01084">
    <property type="entry name" value="Uncharacterised_Radical_SAM_Su"/>
    <property type="match status" value="1"/>
</dbReference>
<proteinExistence type="predicted"/>
<dbReference type="SFLD" id="SFLDS00029">
    <property type="entry name" value="Radical_SAM"/>
    <property type="match status" value="1"/>
</dbReference>
<dbReference type="PANTHER" id="PTHR43432:SF3">
    <property type="entry name" value="SLR0285 PROTEIN"/>
    <property type="match status" value="1"/>
</dbReference>
<feature type="region of interest" description="Disordered" evidence="4">
    <location>
        <begin position="370"/>
        <end position="398"/>
    </location>
</feature>
<dbReference type="Pfam" id="PF04055">
    <property type="entry name" value="Radical_SAM"/>
    <property type="match status" value="1"/>
</dbReference>
<dbReference type="GO" id="GO:0046872">
    <property type="term" value="F:metal ion binding"/>
    <property type="evidence" value="ECO:0007669"/>
    <property type="project" value="UniProtKB-KW"/>
</dbReference>
<dbReference type="InterPro" id="IPR040086">
    <property type="entry name" value="MJ0683-like"/>
</dbReference>
<feature type="region of interest" description="Disordered" evidence="4">
    <location>
        <begin position="33"/>
        <end position="65"/>
    </location>
</feature>
<gene>
    <name evidence="6" type="ORF">SAMN04487905_105251</name>
</gene>
<feature type="domain" description="Radical SAM core" evidence="5">
    <location>
        <begin position="109"/>
        <end position="357"/>
    </location>
</feature>
<keyword evidence="1" id="KW-0479">Metal-binding</keyword>
<reference evidence="7" key="1">
    <citation type="submission" date="2016-10" db="EMBL/GenBank/DDBJ databases">
        <authorList>
            <person name="Varghese N."/>
            <person name="Submissions S."/>
        </authorList>
    </citation>
    <scope>NUCLEOTIDE SEQUENCE [LARGE SCALE GENOMIC DNA]</scope>
    <source>
        <strain evidence="7">DSM 46732</strain>
    </source>
</reference>
<dbReference type="Gene3D" id="3.80.30.30">
    <property type="match status" value="1"/>
</dbReference>
<dbReference type="SUPFAM" id="SSF102114">
    <property type="entry name" value="Radical SAM enzymes"/>
    <property type="match status" value="1"/>
</dbReference>
<sequence>MPGFAPVRPGRLRTLDICSNVCSNEVVRWERQRITPPDGRSGTADSDFTGGGTPELDLGISPEPARGGVRGVGAGLRLPESVPIEAGTQDAYAIEVRAKSILNRVPGDSHVPFQWTLNPYRGCGHACRYCFARNTHTYLDLDAGHDFDSKIVVKVNAGRLLRGELASPKWRGDPVAMGTNTDPYQRAEGRYGLMREIITALTERANPFSILTKGTLILRDLDLIESAAEVTDVSIAVSIGSLDERLWRKVEPGTPAPARRLEVVRRFAEAGVGCSVLMAPILPGLSDSAEHIEHTVAALAEAGARSITPLPLHLRPGAREWYRAWLQREYPSLVPLYARLYREGSYVPESYQREVIDLVERAKRAHGVHRPSFGAERGRARGEGAGGTEAEPQQLSLL</sequence>
<dbReference type="Proteomes" id="UP000199497">
    <property type="component" value="Unassembled WGS sequence"/>
</dbReference>
<keyword evidence="7" id="KW-1185">Reference proteome</keyword>
<dbReference type="GO" id="GO:0016829">
    <property type="term" value="F:lyase activity"/>
    <property type="evidence" value="ECO:0007669"/>
    <property type="project" value="UniProtKB-KW"/>
</dbReference>